<feature type="compositionally biased region" description="Polar residues" evidence="1">
    <location>
        <begin position="175"/>
        <end position="188"/>
    </location>
</feature>
<proteinExistence type="predicted"/>
<sequence length="706" mass="78018">MNNNQSIIDNVSNCGSEDPSYLIEEFEWIPLYDTTLIRNLDVQCPNYHQIIQSQPSTATSTQVTNLVVQETIVMLEVKNTFPQQKLFSLKEITKPLDEFQTLALNLQFEMKQFSRLSLLELGDVREMTEDDYFSLVKVSLIEFYNRLWESQSQTGKESFKSFLKQKPKLPAPSNGADNKSGKTSPTSKRASKRLSATVFANKLMHKLSEKVGRTNSSAGTTPSQSQCTSPKTLSPPLSREPSMKRSNTSRFLKSAVSLGAGHSQAQSSAVQLLFESDEFDIPAFSLKVTTDITLEKLVKAVRNKCILDGHPLPTPNFGFLGFDKFETKINSENLIEYLETDGEHHLLIIPADPSEINLEGSPDATLLTPGIKIKLARSNTTVVAKRPQPRQRGANGSRVLNGLDLSVLVGETPVVPPRRKFTKSPHPDTKGTKLSLQIPAPMDGGAPCESSIPQLSSERSSLEDSSSEKDTPLTPTSSPSTNPIILNFKQKNASEESKTPKAAKRASKFFRSLTMKFDKSKSRSQPSSPTLPTLVRSQTSIPKGSPAKETLVFKNLLEGGALVSNPNNSELIGLQTNGVQHLNISVTINKDLKYQFELDPYQPTYTSVMNRVIYHFSQIGGVPLRILNGMSLVYLSEDGNVEISETKELQKLISDCKSQTNLDLLLVPKTLMNDKKRTAIQWELPPNLYDLGQDLVDGGSQSVIVL</sequence>
<dbReference type="AlphaFoldDB" id="A0A137P460"/>
<feature type="compositionally biased region" description="Polar residues" evidence="1">
    <location>
        <begin position="523"/>
        <end position="542"/>
    </location>
</feature>
<organism evidence="2 3">
    <name type="scientific">Conidiobolus coronatus (strain ATCC 28846 / CBS 209.66 / NRRL 28638)</name>
    <name type="common">Delacroixia coronata</name>
    <dbReference type="NCBI Taxonomy" id="796925"/>
    <lineage>
        <taxon>Eukaryota</taxon>
        <taxon>Fungi</taxon>
        <taxon>Fungi incertae sedis</taxon>
        <taxon>Zoopagomycota</taxon>
        <taxon>Entomophthoromycotina</taxon>
        <taxon>Entomophthoromycetes</taxon>
        <taxon>Entomophthorales</taxon>
        <taxon>Ancylistaceae</taxon>
        <taxon>Conidiobolus</taxon>
    </lineage>
</organism>
<gene>
    <name evidence="2" type="ORF">CONCODRAFT_79139</name>
</gene>
<reference evidence="2 3" key="1">
    <citation type="journal article" date="2015" name="Genome Biol. Evol.">
        <title>Phylogenomic analyses indicate that early fungi evolved digesting cell walls of algal ancestors of land plants.</title>
        <authorList>
            <person name="Chang Y."/>
            <person name="Wang S."/>
            <person name="Sekimoto S."/>
            <person name="Aerts A.L."/>
            <person name="Choi C."/>
            <person name="Clum A."/>
            <person name="LaButti K.M."/>
            <person name="Lindquist E.A."/>
            <person name="Yee Ngan C."/>
            <person name="Ohm R.A."/>
            <person name="Salamov A.A."/>
            <person name="Grigoriev I.V."/>
            <person name="Spatafora J.W."/>
            <person name="Berbee M.L."/>
        </authorList>
    </citation>
    <scope>NUCLEOTIDE SEQUENCE [LARGE SCALE GENOMIC DNA]</scope>
    <source>
        <strain evidence="2 3">NRRL 28638</strain>
    </source>
</reference>
<evidence type="ECO:0000313" key="2">
    <source>
        <dbReference type="EMBL" id="KXN69783.1"/>
    </source>
</evidence>
<name>A0A137P460_CONC2</name>
<keyword evidence="3" id="KW-1185">Reference proteome</keyword>
<dbReference type="Proteomes" id="UP000070444">
    <property type="component" value="Unassembled WGS sequence"/>
</dbReference>
<feature type="region of interest" description="Disordered" evidence="1">
    <location>
        <begin position="415"/>
        <end position="484"/>
    </location>
</feature>
<feature type="compositionally biased region" description="Polar residues" evidence="1">
    <location>
        <begin position="213"/>
        <end position="232"/>
    </location>
</feature>
<feature type="compositionally biased region" description="Basic and acidic residues" evidence="1">
    <location>
        <begin position="460"/>
        <end position="471"/>
    </location>
</feature>
<protein>
    <submittedName>
        <fullName evidence="2">Uncharacterized protein</fullName>
    </submittedName>
</protein>
<feature type="compositionally biased region" description="Low complexity" evidence="1">
    <location>
        <begin position="472"/>
        <end position="483"/>
    </location>
</feature>
<feature type="region of interest" description="Disordered" evidence="1">
    <location>
        <begin position="166"/>
        <end position="192"/>
    </location>
</feature>
<accession>A0A137P460</accession>
<feature type="region of interest" description="Disordered" evidence="1">
    <location>
        <begin position="515"/>
        <end position="542"/>
    </location>
</feature>
<evidence type="ECO:0000313" key="3">
    <source>
        <dbReference type="Proteomes" id="UP000070444"/>
    </source>
</evidence>
<dbReference type="EMBL" id="KQ964523">
    <property type="protein sequence ID" value="KXN69783.1"/>
    <property type="molecule type" value="Genomic_DNA"/>
</dbReference>
<feature type="region of interest" description="Disordered" evidence="1">
    <location>
        <begin position="211"/>
        <end position="247"/>
    </location>
</feature>
<evidence type="ECO:0000256" key="1">
    <source>
        <dbReference type="SAM" id="MobiDB-lite"/>
    </source>
</evidence>